<evidence type="ECO:0000256" key="1">
    <source>
        <dbReference type="SAM" id="MobiDB-lite"/>
    </source>
</evidence>
<dbReference type="AlphaFoldDB" id="A0A7Y9DL07"/>
<evidence type="ECO:0000313" key="3">
    <source>
        <dbReference type="Proteomes" id="UP000521922"/>
    </source>
</evidence>
<name>A0A7Y9DL07_9ACTN</name>
<sequence>MTRRVITWHGGGGQVRRRRDVVRAEPALRERDTQERDDLVRVRRLFPTSTATSGGTRATTDGR</sequence>
<organism evidence="2 3">
    <name type="scientific">Kineococcus aurantiacus</name>
    <dbReference type="NCBI Taxonomy" id="37633"/>
    <lineage>
        <taxon>Bacteria</taxon>
        <taxon>Bacillati</taxon>
        <taxon>Actinomycetota</taxon>
        <taxon>Actinomycetes</taxon>
        <taxon>Kineosporiales</taxon>
        <taxon>Kineosporiaceae</taxon>
        <taxon>Kineococcus</taxon>
    </lineage>
</organism>
<gene>
    <name evidence="2" type="ORF">BJ968_002097</name>
</gene>
<dbReference type="EMBL" id="JACCBB010000001">
    <property type="protein sequence ID" value="NYD22557.1"/>
    <property type="molecule type" value="Genomic_DNA"/>
</dbReference>
<reference evidence="2 3" key="1">
    <citation type="submission" date="2020-07" db="EMBL/GenBank/DDBJ databases">
        <title>Sequencing the genomes of 1000 actinobacteria strains.</title>
        <authorList>
            <person name="Klenk H.-P."/>
        </authorList>
    </citation>
    <scope>NUCLEOTIDE SEQUENCE [LARGE SCALE GENOMIC DNA]</scope>
    <source>
        <strain evidence="2 3">DSM 7487</strain>
    </source>
</reference>
<feature type="region of interest" description="Disordered" evidence="1">
    <location>
        <begin position="44"/>
        <end position="63"/>
    </location>
</feature>
<keyword evidence="3" id="KW-1185">Reference proteome</keyword>
<dbReference type="Proteomes" id="UP000521922">
    <property type="component" value="Unassembled WGS sequence"/>
</dbReference>
<accession>A0A7Y9DL07</accession>
<dbReference type="RefSeq" id="WP_179748104.1">
    <property type="nucleotide sequence ID" value="NZ_JACCBB010000001.1"/>
</dbReference>
<protein>
    <submittedName>
        <fullName evidence="2">Uncharacterized protein</fullName>
    </submittedName>
</protein>
<feature type="compositionally biased region" description="Low complexity" evidence="1">
    <location>
        <begin position="48"/>
        <end position="63"/>
    </location>
</feature>
<evidence type="ECO:0000313" key="2">
    <source>
        <dbReference type="EMBL" id="NYD22557.1"/>
    </source>
</evidence>
<comment type="caution">
    <text evidence="2">The sequence shown here is derived from an EMBL/GenBank/DDBJ whole genome shotgun (WGS) entry which is preliminary data.</text>
</comment>
<proteinExistence type="predicted"/>